<reference evidence="3" key="1">
    <citation type="journal article" date="2020" name="Stud. Mycol.">
        <title>101 Dothideomycetes genomes: a test case for predicting lifestyles and emergence of pathogens.</title>
        <authorList>
            <person name="Haridas S."/>
            <person name="Albert R."/>
            <person name="Binder M."/>
            <person name="Bloem J."/>
            <person name="Labutti K."/>
            <person name="Salamov A."/>
            <person name="Andreopoulos B."/>
            <person name="Baker S."/>
            <person name="Barry K."/>
            <person name="Bills G."/>
            <person name="Bluhm B."/>
            <person name="Cannon C."/>
            <person name="Castanera R."/>
            <person name="Culley D."/>
            <person name="Daum C."/>
            <person name="Ezra D."/>
            <person name="Gonzalez J."/>
            <person name="Henrissat B."/>
            <person name="Kuo A."/>
            <person name="Liang C."/>
            <person name="Lipzen A."/>
            <person name="Lutzoni F."/>
            <person name="Magnuson J."/>
            <person name="Mondo S."/>
            <person name="Nolan M."/>
            <person name="Ohm R."/>
            <person name="Pangilinan J."/>
            <person name="Park H.-J."/>
            <person name="Ramirez L."/>
            <person name="Alfaro M."/>
            <person name="Sun H."/>
            <person name="Tritt A."/>
            <person name="Yoshinaga Y."/>
            <person name="Zwiers L.-H."/>
            <person name="Turgeon B."/>
            <person name="Goodwin S."/>
            <person name="Spatafora J."/>
            <person name="Crous P."/>
            <person name="Grigoriev I."/>
        </authorList>
    </citation>
    <scope>NUCLEOTIDE SEQUENCE</scope>
    <source>
        <strain evidence="3">CBS 125425</strain>
    </source>
</reference>
<dbReference type="EMBL" id="ML996293">
    <property type="protein sequence ID" value="KAF2728154.1"/>
    <property type="molecule type" value="Genomic_DNA"/>
</dbReference>
<feature type="region of interest" description="Disordered" evidence="1">
    <location>
        <begin position="234"/>
        <end position="256"/>
    </location>
</feature>
<feature type="compositionally biased region" description="Basic and acidic residues" evidence="1">
    <location>
        <begin position="289"/>
        <end position="315"/>
    </location>
</feature>
<organism evidence="3 4">
    <name type="scientific">Polyplosphaeria fusca</name>
    <dbReference type="NCBI Taxonomy" id="682080"/>
    <lineage>
        <taxon>Eukaryota</taxon>
        <taxon>Fungi</taxon>
        <taxon>Dikarya</taxon>
        <taxon>Ascomycota</taxon>
        <taxon>Pezizomycotina</taxon>
        <taxon>Dothideomycetes</taxon>
        <taxon>Pleosporomycetidae</taxon>
        <taxon>Pleosporales</taxon>
        <taxon>Tetraplosphaeriaceae</taxon>
        <taxon>Polyplosphaeria</taxon>
    </lineage>
</organism>
<accession>A0A9P4QKI1</accession>
<keyword evidence="4" id="KW-1185">Reference proteome</keyword>
<evidence type="ECO:0000313" key="3">
    <source>
        <dbReference type="EMBL" id="KAF2728154.1"/>
    </source>
</evidence>
<gene>
    <name evidence="3" type="ORF">EJ04DRAFT_556950</name>
</gene>
<feature type="region of interest" description="Disordered" evidence="1">
    <location>
        <begin position="288"/>
        <end position="315"/>
    </location>
</feature>
<keyword evidence="2" id="KW-0472">Membrane</keyword>
<feature type="compositionally biased region" description="Polar residues" evidence="1">
    <location>
        <begin position="243"/>
        <end position="253"/>
    </location>
</feature>
<name>A0A9P4QKI1_9PLEO</name>
<protein>
    <submittedName>
        <fullName evidence="3">Uncharacterized protein</fullName>
    </submittedName>
</protein>
<keyword evidence="2" id="KW-1133">Transmembrane helix</keyword>
<comment type="caution">
    <text evidence="3">The sequence shown here is derived from an EMBL/GenBank/DDBJ whole genome shotgun (WGS) entry which is preliminary data.</text>
</comment>
<keyword evidence="2" id="KW-0812">Transmembrane</keyword>
<feature type="transmembrane region" description="Helical" evidence="2">
    <location>
        <begin position="261"/>
        <end position="283"/>
    </location>
</feature>
<dbReference type="Proteomes" id="UP000799444">
    <property type="component" value="Unassembled WGS sequence"/>
</dbReference>
<evidence type="ECO:0000256" key="2">
    <source>
        <dbReference type="SAM" id="Phobius"/>
    </source>
</evidence>
<sequence>MGVWVDRSKLKLSAPRPKLSFALKTLLLLAESQALMALQKCTFYPNFYSYYETSYCNGLGTSTISVSSGTTSVYYSRYLNLNEFMTSATAYLTGTTSDYDQCLPGPTSCGLYYFDSPCPSSYTRLSREMSSTTTIDYCCQEYAYIEPSFTNADLPQMNVSFVDLNGSVSTMVSVADGPTPLPLCIYTWINTAASVLPTARPPESPDSITGAVHNVMTQMAVKAVYSTLPATPASASSLPDPTFTPTPANTSKGGLTRGAKAGIGVGVALGIVLILALAMLAWVSKRRRGKEDRGEEVDEGAKDKPELSAEGLERRLSVGEMDSEGLVFELDGVSPLVEMGVGEGKGLGEKGLRIRELESKDLESKELGVKELEGKDRKV</sequence>
<evidence type="ECO:0000313" key="4">
    <source>
        <dbReference type="Proteomes" id="UP000799444"/>
    </source>
</evidence>
<dbReference type="AlphaFoldDB" id="A0A9P4QKI1"/>
<evidence type="ECO:0000256" key="1">
    <source>
        <dbReference type="SAM" id="MobiDB-lite"/>
    </source>
</evidence>
<dbReference type="OrthoDB" id="3801000at2759"/>
<proteinExistence type="predicted"/>